<dbReference type="Pfam" id="PF12697">
    <property type="entry name" value="Abhydrolase_6"/>
    <property type="match status" value="1"/>
</dbReference>
<dbReference type="OrthoDB" id="5495375at2"/>
<dbReference type="Gene3D" id="3.40.50.1820">
    <property type="entry name" value="alpha/beta hydrolase"/>
    <property type="match status" value="1"/>
</dbReference>
<name>A0A4R8ZA55_9MICO</name>
<protein>
    <submittedName>
        <fullName evidence="2">Alpha/beta fold hydrolase</fullName>
    </submittedName>
</protein>
<dbReference type="AlphaFoldDB" id="A0A4R8ZA55"/>
<feature type="domain" description="AB hydrolase-1" evidence="1">
    <location>
        <begin position="10"/>
        <end position="227"/>
    </location>
</feature>
<keyword evidence="3" id="KW-1185">Reference proteome</keyword>
<dbReference type="EMBL" id="SOGT01000015">
    <property type="protein sequence ID" value="TFD23923.1"/>
    <property type="molecule type" value="Genomic_DNA"/>
</dbReference>
<gene>
    <name evidence="2" type="ORF">E3T27_14110</name>
</gene>
<reference evidence="2 3" key="1">
    <citation type="submission" date="2019-03" db="EMBL/GenBank/DDBJ databases">
        <title>Genomics of glacier-inhabiting Cryobacterium strains.</title>
        <authorList>
            <person name="Liu Q."/>
            <person name="Xin Y.-H."/>
        </authorList>
    </citation>
    <scope>NUCLEOTIDE SEQUENCE [LARGE SCALE GENOMIC DNA]</scope>
    <source>
        <strain evidence="2 3">TMT1-1</strain>
    </source>
</reference>
<dbReference type="PRINTS" id="PR00111">
    <property type="entry name" value="ABHYDROLASE"/>
</dbReference>
<accession>A0A4R8ZA55</accession>
<comment type="caution">
    <text evidence="2">The sequence shown here is derived from an EMBL/GenBank/DDBJ whole genome shotgun (WGS) entry which is preliminary data.</text>
</comment>
<dbReference type="PANTHER" id="PTHR43194">
    <property type="entry name" value="HYDROLASE ALPHA/BETA FOLD FAMILY"/>
    <property type="match status" value="1"/>
</dbReference>
<organism evidence="2 3">
    <name type="scientific">Cryobacterium lyxosi</name>
    <dbReference type="NCBI Taxonomy" id="1259228"/>
    <lineage>
        <taxon>Bacteria</taxon>
        <taxon>Bacillati</taxon>
        <taxon>Actinomycetota</taxon>
        <taxon>Actinomycetes</taxon>
        <taxon>Micrococcales</taxon>
        <taxon>Microbacteriaceae</taxon>
        <taxon>Cryobacterium</taxon>
    </lineage>
</organism>
<evidence type="ECO:0000313" key="2">
    <source>
        <dbReference type="EMBL" id="TFD23923.1"/>
    </source>
</evidence>
<dbReference type="InterPro" id="IPR000073">
    <property type="entry name" value="AB_hydrolase_1"/>
</dbReference>
<dbReference type="Proteomes" id="UP000298424">
    <property type="component" value="Unassembled WGS sequence"/>
</dbReference>
<dbReference type="RefSeq" id="WP_134573460.1">
    <property type="nucleotide sequence ID" value="NZ_SOGT01000015.1"/>
</dbReference>
<dbReference type="PANTHER" id="PTHR43194:SF5">
    <property type="entry name" value="PIMELOYL-[ACYL-CARRIER PROTEIN] METHYL ESTER ESTERASE"/>
    <property type="match status" value="1"/>
</dbReference>
<proteinExistence type="predicted"/>
<sequence length="245" mass="26044">MATPEAPVPVLLVHGIRTSATMWRFQEERLRAAGYPVLAIDLPGHGQRMSEPFTVPAALAAIDDGVADLGGRVLLVGLSLGGYYAVAYAGEHPDRVAGLVAAGCSAVPKGMLLEGYRLLARWIHRLPDRGLWLHEAMVHLMLPSAGAHDVLAGGAALDVMDSGLRATSTLTPLASLAAYPGPIWLVNGALDHFRLNERRFLAACRNGKVVVVHGATHLASLAQPERFTTILLRVAGQVTARPRPV</sequence>
<dbReference type="InterPro" id="IPR050228">
    <property type="entry name" value="Carboxylesterase_BioH"/>
</dbReference>
<dbReference type="InterPro" id="IPR029058">
    <property type="entry name" value="AB_hydrolase_fold"/>
</dbReference>
<dbReference type="SUPFAM" id="SSF53474">
    <property type="entry name" value="alpha/beta-Hydrolases"/>
    <property type="match status" value="1"/>
</dbReference>
<keyword evidence="2" id="KW-0378">Hydrolase</keyword>
<evidence type="ECO:0000259" key="1">
    <source>
        <dbReference type="Pfam" id="PF12697"/>
    </source>
</evidence>
<evidence type="ECO:0000313" key="3">
    <source>
        <dbReference type="Proteomes" id="UP000298424"/>
    </source>
</evidence>
<dbReference type="GO" id="GO:0016787">
    <property type="term" value="F:hydrolase activity"/>
    <property type="evidence" value="ECO:0007669"/>
    <property type="project" value="UniProtKB-KW"/>
</dbReference>